<keyword evidence="4" id="KW-1185">Reference proteome</keyword>
<dbReference type="Gene3D" id="3.90.25.10">
    <property type="entry name" value="UDP-galactose 4-epimerase, domain 1"/>
    <property type="match status" value="1"/>
</dbReference>
<dbReference type="PANTHER" id="PTHR43000">
    <property type="entry name" value="DTDP-D-GLUCOSE 4,6-DEHYDRATASE-RELATED"/>
    <property type="match status" value="1"/>
</dbReference>
<dbReference type="Pfam" id="PF01370">
    <property type="entry name" value="Epimerase"/>
    <property type="match status" value="1"/>
</dbReference>
<reference evidence="3 4" key="1">
    <citation type="submission" date="2023-11" db="EMBL/GenBank/DDBJ databases">
        <title>Coraliomargarita sp. nov., isolated from marine algae.</title>
        <authorList>
            <person name="Lee J.K."/>
            <person name="Baek J.H."/>
            <person name="Kim J.M."/>
            <person name="Choi D.G."/>
            <person name="Jeon C.O."/>
        </authorList>
    </citation>
    <scope>NUCLEOTIDE SEQUENCE [LARGE SCALE GENOMIC DNA]</scope>
    <source>
        <strain evidence="3 4">J2-16</strain>
    </source>
</reference>
<evidence type="ECO:0000256" key="1">
    <source>
        <dbReference type="ARBA" id="ARBA00007637"/>
    </source>
</evidence>
<evidence type="ECO:0000313" key="4">
    <source>
        <dbReference type="Proteomes" id="UP001324993"/>
    </source>
</evidence>
<feature type="domain" description="NAD-dependent epimerase/dehydratase" evidence="2">
    <location>
        <begin position="3"/>
        <end position="250"/>
    </location>
</feature>
<evidence type="ECO:0000313" key="3">
    <source>
        <dbReference type="EMBL" id="WPJ97362.1"/>
    </source>
</evidence>
<dbReference type="EMBL" id="CP138858">
    <property type="protein sequence ID" value="WPJ97362.1"/>
    <property type="molecule type" value="Genomic_DNA"/>
</dbReference>
<sequence>MKILLTGCAGFIGSHLLDRLLSEGHEVVGIDCLDANYAEQIKRTNIAKHLLKPQQNSSFKFIQSNLDVETTYAKLRSQKLTNFDCILHLASTTNLHGYDEAEEDHTSNINITLRLLEFAREEEIPQFIFASSIRVYGRNSKVPWSETLENLQPVNSSDSIKYYCEQLGRVYSANYPIRFLALRLATTYGPRQPPTMALHTFAQNIRDGSTILLNGDGYTRRDYVYIDDVVDGFIAALNYKSSAYEVINLGGNQALELYDLIAQLEVCLNLQADIEQLPRTQQELDITHASTEKATQLLHYHPKVSFEDGVQHFAEWFINTNHTNTPLTS</sequence>
<dbReference type="InterPro" id="IPR036291">
    <property type="entry name" value="NAD(P)-bd_dom_sf"/>
</dbReference>
<dbReference type="SUPFAM" id="SSF51735">
    <property type="entry name" value="NAD(P)-binding Rossmann-fold domains"/>
    <property type="match status" value="1"/>
</dbReference>
<dbReference type="Gene3D" id="3.40.50.720">
    <property type="entry name" value="NAD(P)-binding Rossmann-like Domain"/>
    <property type="match status" value="1"/>
</dbReference>
<evidence type="ECO:0000259" key="2">
    <source>
        <dbReference type="Pfam" id="PF01370"/>
    </source>
</evidence>
<name>A0ABZ0RPA8_9BACT</name>
<dbReference type="RefSeq" id="WP_319834206.1">
    <property type="nucleotide sequence ID" value="NZ_CP138858.1"/>
</dbReference>
<organism evidence="3 4">
    <name type="scientific">Coraliomargarita algicola</name>
    <dbReference type="NCBI Taxonomy" id="3092156"/>
    <lineage>
        <taxon>Bacteria</taxon>
        <taxon>Pseudomonadati</taxon>
        <taxon>Verrucomicrobiota</taxon>
        <taxon>Opitutia</taxon>
        <taxon>Puniceicoccales</taxon>
        <taxon>Coraliomargaritaceae</taxon>
        <taxon>Coraliomargarita</taxon>
    </lineage>
</organism>
<proteinExistence type="inferred from homology"/>
<dbReference type="InterPro" id="IPR001509">
    <property type="entry name" value="Epimerase_deHydtase"/>
</dbReference>
<accession>A0ABZ0RPA8</accession>
<comment type="similarity">
    <text evidence="1">Belongs to the NAD(P)-dependent epimerase/dehydratase family.</text>
</comment>
<gene>
    <name evidence="3" type="ORF">SH580_06525</name>
</gene>
<dbReference type="Proteomes" id="UP001324993">
    <property type="component" value="Chromosome"/>
</dbReference>
<protein>
    <submittedName>
        <fullName evidence="3">NAD-dependent epimerase/dehydratase family protein</fullName>
    </submittedName>
</protein>
<dbReference type="PRINTS" id="PR01713">
    <property type="entry name" value="NUCEPIMERASE"/>
</dbReference>